<protein>
    <submittedName>
        <fullName evidence="6">Uncharacterized protein</fullName>
    </submittedName>
</protein>
<dbReference type="Proteomes" id="UP001497512">
    <property type="component" value="Chromosome 5"/>
</dbReference>
<feature type="signal peptide" evidence="5">
    <location>
        <begin position="1"/>
        <end position="34"/>
    </location>
</feature>
<evidence type="ECO:0000313" key="7">
    <source>
        <dbReference type="Proteomes" id="UP001497512"/>
    </source>
</evidence>
<accession>A0ABP0UN86</accession>
<dbReference type="InterPro" id="IPR008801">
    <property type="entry name" value="RALF"/>
</dbReference>
<evidence type="ECO:0000256" key="2">
    <source>
        <dbReference type="ARBA" id="ARBA00022702"/>
    </source>
</evidence>
<keyword evidence="4" id="KW-1015">Disulfide bond</keyword>
<name>A0ABP0UN86_9BRYO</name>
<proteinExistence type="inferred from homology"/>
<evidence type="ECO:0000256" key="1">
    <source>
        <dbReference type="ARBA" id="ARBA00009178"/>
    </source>
</evidence>
<comment type="similarity">
    <text evidence="1">Belongs to the plant rapid alkalinization factor (RALF) family.</text>
</comment>
<dbReference type="PANTHER" id="PTHR33136">
    <property type="entry name" value="RAPID ALKALINIZATION FACTOR-LIKE"/>
    <property type="match status" value="1"/>
</dbReference>
<sequence length="126" mass="13625">MSLSGIMQQQQQPILLCMLVVVLSLLLLCAHTESAMDWSSSSTSMVTELLSSRSKEQYDEIESSLVTRRMLANSPFFISYGSLSADRIPCPAGSGRSYYTKNCAAATGPARPYTRGCSAITLCARG</sequence>
<dbReference type="Pfam" id="PF05498">
    <property type="entry name" value="RALF"/>
    <property type="match status" value="1"/>
</dbReference>
<keyword evidence="2" id="KW-0372">Hormone</keyword>
<evidence type="ECO:0000256" key="5">
    <source>
        <dbReference type="SAM" id="SignalP"/>
    </source>
</evidence>
<feature type="chain" id="PRO_5047518740" evidence="5">
    <location>
        <begin position="35"/>
        <end position="126"/>
    </location>
</feature>
<dbReference type="PANTHER" id="PTHR33136:SF6">
    <property type="entry name" value="PROTEIN RALF-LIKE 34"/>
    <property type="match status" value="1"/>
</dbReference>
<evidence type="ECO:0000256" key="4">
    <source>
        <dbReference type="ARBA" id="ARBA00023157"/>
    </source>
</evidence>
<evidence type="ECO:0000313" key="6">
    <source>
        <dbReference type="EMBL" id="CAK9225884.1"/>
    </source>
</evidence>
<dbReference type="EMBL" id="OZ019897">
    <property type="protein sequence ID" value="CAK9225884.1"/>
    <property type="molecule type" value="Genomic_DNA"/>
</dbReference>
<keyword evidence="3 5" id="KW-0732">Signal</keyword>
<organism evidence="6 7">
    <name type="scientific">Sphagnum troendelagicum</name>
    <dbReference type="NCBI Taxonomy" id="128251"/>
    <lineage>
        <taxon>Eukaryota</taxon>
        <taxon>Viridiplantae</taxon>
        <taxon>Streptophyta</taxon>
        <taxon>Embryophyta</taxon>
        <taxon>Bryophyta</taxon>
        <taxon>Sphagnophytina</taxon>
        <taxon>Sphagnopsida</taxon>
        <taxon>Sphagnales</taxon>
        <taxon>Sphagnaceae</taxon>
        <taxon>Sphagnum</taxon>
    </lineage>
</organism>
<reference evidence="6" key="1">
    <citation type="submission" date="2024-02" db="EMBL/GenBank/DDBJ databases">
        <authorList>
            <consortium name="ELIXIR-Norway"/>
            <consortium name="Elixir Norway"/>
        </authorList>
    </citation>
    <scope>NUCLEOTIDE SEQUENCE</scope>
</reference>
<gene>
    <name evidence="6" type="ORF">CSSPTR1EN2_LOCUS17962</name>
</gene>
<keyword evidence="7" id="KW-1185">Reference proteome</keyword>
<evidence type="ECO:0000256" key="3">
    <source>
        <dbReference type="ARBA" id="ARBA00022729"/>
    </source>
</evidence>